<dbReference type="SMART" id="SM00499">
    <property type="entry name" value="AAI"/>
    <property type="match status" value="1"/>
</dbReference>
<proteinExistence type="predicted"/>
<dbReference type="PANTHER" id="PTHR33122:SF43">
    <property type="entry name" value="BIFUNCTIONAL INHIBITOR_PLANT LIPID TRANSFER PROTEIN_SEED STORAGE HELICAL DOMAIN-CONTAINING PROTEIN"/>
    <property type="match status" value="1"/>
</dbReference>
<evidence type="ECO:0000256" key="1">
    <source>
        <dbReference type="SAM" id="SignalP"/>
    </source>
</evidence>
<dbReference type="Gene3D" id="1.10.110.10">
    <property type="entry name" value="Plant lipid-transfer and hydrophobic proteins"/>
    <property type="match status" value="1"/>
</dbReference>
<evidence type="ECO:0000259" key="2">
    <source>
        <dbReference type="SMART" id="SM00499"/>
    </source>
</evidence>
<name>A0AAP0JVS8_9MAGN</name>
<comment type="caution">
    <text evidence="3">The sequence shown here is derived from an EMBL/GenBank/DDBJ whole genome shotgun (WGS) entry which is preliminary data.</text>
</comment>
<dbReference type="Proteomes" id="UP001419268">
    <property type="component" value="Unassembled WGS sequence"/>
</dbReference>
<protein>
    <recommendedName>
        <fullName evidence="2">Bifunctional inhibitor/plant lipid transfer protein/seed storage helical domain-containing protein</fullName>
    </recommendedName>
</protein>
<evidence type="ECO:0000313" key="4">
    <source>
        <dbReference type="Proteomes" id="UP001419268"/>
    </source>
</evidence>
<reference evidence="3 4" key="1">
    <citation type="submission" date="2024-01" db="EMBL/GenBank/DDBJ databases">
        <title>Genome assemblies of Stephania.</title>
        <authorList>
            <person name="Yang L."/>
        </authorList>
    </citation>
    <scope>NUCLEOTIDE SEQUENCE [LARGE SCALE GENOMIC DNA]</scope>
    <source>
        <strain evidence="3">JXDWG</strain>
        <tissue evidence="3">Leaf</tissue>
    </source>
</reference>
<organism evidence="3 4">
    <name type="scientific">Stephania cephalantha</name>
    <dbReference type="NCBI Taxonomy" id="152367"/>
    <lineage>
        <taxon>Eukaryota</taxon>
        <taxon>Viridiplantae</taxon>
        <taxon>Streptophyta</taxon>
        <taxon>Embryophyta</taxon>
        <taxon>Tracheophyta</taxon>
        <taxon>Spermatophyta</taxon>
        <taxon>Magnoliopsida</taxon>
        <taxon>Ranunculales</taxon>
        <taxon>Menispermaceae</taxon>
        <taxon>Menispermoideae</taxon>
        <taxon>Cissampelideae</taxon>
        <taxon>Stephania</taxon>
    </lineage>
</organism>
<gene>
    <name evidence="3" type="ORF">Scep_010768</name>
</gene>
<feature type="chain" id="PRO_5043000039" description="Bifunctional inhibitor/plant lipid transfer protein/seed storage helical domain-containing protein" evidence="1">
    <location>
        <begin position="27"/>
        <end position="108"/>
    </location>
</feature>
<dbReference type="InterPro" id="IPR036312">
    <property type="entry name" value="Bifun_inhib/LTP/seed_sf"/>
</dbReference>
<accession>A0AAP0JVS8</accession>
<dbReference type="PANTHER" id="PTHR33122">
    <property type="entry name" value="LIPID BINDING PROTEIN-RELATED"/>
    <property type="match status" value="1"/>
</dbReference>
<feature type="domain" description="Bifunctional inhibitor/plant lipid transfer protein/seed storage helical" evidence="2">
    <location>
        <begin position="31"/>
        <end position="107"/>
    </location>
</feature>
<keyword evidence="4" id="KW-1185">Reference proteome</keyword>
<dbReference type="EMBL" id="JBBNAG010000004">
    <property type="protein sequence ID" value="KAK9141087.1"/>
    <property type="molecule type" value="Genomic_DNA"/>
</dbReference>
<dbReference type="Pfam" id="PF14368">
    <property type="entry name" value="LTP_2"/>
    <property type="match status" value="1"/>
</dbReference>
<dbReference type="GO" id="GO:0005504">
    <property type="term" value="F:fatty acid binding"/>
    <property type="evidence" value="ECO:0007669"/>
    <property type="project" value="InterPro"/>
</dbReference>
<feature type="signal peptide" evidence="1">
    <location>
        <begin position="1"/>
        <end position="26"/>
    </location>
</feature>
<dbReference type="InterPro" id="IPR016140">
    <property type="entry name" value="Bifunc_inhib/LTP/seed_store"/>
</dbReference>
<dbReference type="GO" id="GO:0009627">
    <property type="term" value="P:systemic acquired resistance"/>
    <property type="evidence" value="ECO:0007669"/>
    <property type="project" value="InterPro"/>
</dbReference>
<sequence>MAKQGVLMMLVVAVVVLSISGRLVDAADDKCSKFQVTDFAPCVPAARPPNPPPPAPACCAQVKAHNDAGDLSCLCAYKDDPRLIALGVDPTLALLIPEKCGVPKVVCS</sequence>
<evidence type="ECO:0000313" key="3">
    <source>
        <dbReference type="EMBL" id="KAK9141087.1"/>
    </source>
</evidence>
<dbReference type="SUPFAM" id="SSF47699">
    <property type="entry name" value="Bifunctional inhibitor/lipid-transfer protein/seed storage 2S albumin"/>
    <property type="match status" value="1"/>
</dbReference>
<dbReference type="AlphaFoldDB" id="A0AAP0JVS8"/>
<dbReference type="InterPro" id="IPR039265">
    <property type="entry name" value="DIR1-like"/>
</dbReference>
<keyword evidence="1" id="KW-0732">Signal</keyword>